<dbReference type="EMBL" id="AYXG01000244">
    <property type="protein sequence ID" value="EWC58282.1"/>
    <property type="molecule type" value="Genomic_DNA"/>
</dbReference>
<proteinExistence type="predicted"/>
<gene>
    <name evidence="1" type="ORF">UO65_6424</name>
</gene>
<evidence type="ECO:0000313" key="1">
    <source>
        <dbReference type="EMBL" id="EWC58282.1"/>
    </source>
</evidence>
<dbReference type="AlphaFoldDB" id="W7INE6"/>
<keyword evidence="2" id="KW-1185">Reference proteome</keyword>
<evidence type="ECO:0000313" key="2">
    <source>
        <dbReference type="Proteomes" id="UP000019277"/>
    </source>
</evidence>
<organism evidence="1 2">
    <name type="scientific">Actinokineospora spheciospongiae</name>
    <dbReference type="NCBI Taxonomy" id="909613"/>
    <lineage>
        <taxon>Bacteria</taxon>
        <taxon>Bacillati</taxon>
        <taxon>Actinomycetota</taxon>
        <taxon>Actinomycetes</taxon>
        <taxon>Pseudonocardiales</taxon>
        <taxon>Pseudonocardiaceae</taxon>
        <taxon>Actinokineospora</taxon>
    </lineage>
</organism>
<dbReference type="STRING" id="909613.UO65_6424"/>
<sequence>MPACPAGAPLARGPALCVRPTGRAALAYPGAFKQVRARQGTSRAAVVIMVPQIVHPWAAAAKIVRRTVTSPP</sequence>
<reference evidence="1 2" key="1">
    <citation type="journal article" date="2014" name="Genome Announc.">
        <title>Draft Genome Sequence of the Antitrypanosomally Active Sponge-Associated Bacterium Actinokineospora sp. Strain EG49.</title>
        <authorList>
            <person name="Harjes J."/>
            <person name="Ryu T."/>
            <person name="Abdelmohsen U.R."/>
            <person name="Moitinho-Silva L."/>
            <person name="Horn H."/>
            <person name="Ravasi T."/>
            <person name="Hentschel U."/>
        </authorList>
    </citation>
    <scope>NUCLEOTIDE SEQUENCE [LARGE SCALE GENOMIC DNA]</scope>
    <source>
        <strain evidence="1 2">EG49</strain>
    </source>
</reference>
<accession>W7INE6</accession>
<dbReference type="Proteomes" id="UP000019277">
    <property type="component" value="Unassembled WGS sequence"/>
</dbReference>
<comment type="caution">
    <text evidence="1">The sequence shown here is derived from an EMBL/GenBank/DDBJ whole genome shotgun (WGS) entry which is preliminary data.</text>
</comment>
<protein>
    <submittedName>
        <fullName evidence="1">Uncharacterized protein</fullName>
    </submittedName>
</protein>
<name>W7INE6_9PSEU</name>